<keyword evidence="1" id="KW-0560">Oxidoreductase</keyword>
<dbReference type="InterPro" id="IPR029753">
    <property type="entry name" value="D-isomer_DH_CS"/>
</dbReference>
<dbReference type="Gene3D" id="3.40.50.720">
    <property type="entry name" value="NAD(P)-binding Rossmann-like Domain"/>
    <property type="match status" value="2"/>
</dbReference>
<dbReference type="SUPFAM" id="SSF51735">
    <property type="entry name" value="NAD(P)-binding Rossmann-fold domains"/>
    <property type="match status" value="1"/>
</dbReference>
<evidence type="ECO:0000256" key="2">
    <source>
        <dbReference type="ARBA" id="ARBA00023027"/>
    </source>
</evidence>
<dbReference type="GO" id="GO:0051287">
    <property type="term" value="F:NAD binding"/>
    <property type="evidence" value="ECO:0007669"/>
    <property type="project" value="InterPro"/>
</dbReference>
<dbReference type="InterPro" id="IPR015878">
    <property type="entry name" value="Ado_hCys_hydrolase_NAD-bd"/>
</dbReference>
<dbReference type="SMART" id="SM00997">
    <property type="entry name" value="AdoHcyase_NAD"/>
    <property type="match status" value="1"/>
</dbReference>
<dbReference type="PANTHER" id="PTHR43333">
    <property type="entry name" value="2-HACID_DH_C DOMAIN-CONTAINING PROTEIN"/>
    <property type="match status" value="1"/>
</dbReference>
<evidence type="ECO:0000259" key="3">
    <source>
        <dbReference type="SMART" id="SM00997"/>
    </source>
</evidence>
<gene>
    <name evidence="4" type="primary">serA</name>
    <name evidence="4" type="ORF">GCM10011611_45790</name>
</gene>
<dbReference type="InterPro" id="IPR036291">
    <property type="entry name" value="NAD(P)-bd_dom_sf"/>
</dbReference>
<reference evidence="4" key="2">
    <citation type="submission" date="2020-09" db="EMBL/GenBank/DDBJ databases">
        <authorList>
            <person name="Sun Q."/>
            <person name="Zhou Y."/>
        </authorList>
    </citation>
    <scope>NUCLEOTIDE SEQUENCE</scope>
    <source>
        <strain evidence="4">CGMCC 1.15725</strain>
    </source>
</reference>
<keyword evidence="2" id="KW-0520">NAD</keyword>
<evidence type="ECO:0000256" key="1">
    <source>
        <dbReference type="ARBA" id="ARBA00023002"/>
    </source>
</evidence>
<protein>
    <submittedName>
        <fullName evidence="4">Phosphoglycerate dehydrogenase</fullName>
    </submittedName>
</protein>
<name>A0A8J2YXZ5_9PROT</name>
<dbReference type="EMBL" id="BMJQ01000013">
    <property type="protein sequence ID" value="GGF34409.1"/>
    <property type="molecule type" value="Genomic_DNA"/>
</dbReference>
<dbReference type="CDD" id="cd12165">
    <property type="entry name" value="2-Hacid_dh_6"/>
    <property type="match status" value="1"/>
</dbReference>
<keyword evidence="5" id="KW-1185">Reference proteome</keyword>
<dbReference type="PANTHER" id="PTHR43333:SF1">
    <property type="entry name" value="D-ISOMER SPECIFIC 2-HYDROXYACID DEHYDROGENASE NAD-BINDING DOMAIN-CONTAINING PROTEIN"/>
    <property type="match status" value="1"/>
</dbReference>
<dbReference type="SUPFAM" id="SSF52283">
    <property type="entry name" value="Formate/glycerate dehydrogenase catalytic domain-like"/>
    <property type="match status" value="1"/>
</dbReference>
<reference evidence="4" key="1">
    <citation type="journal article" date="2014" name="Int. J. Syst. Evol. Microbiol.">
        <title>Complete genome sequence of Corynebacterium casei LMG S-19264T (=DSM 44701T), isolated from a smear-ripened cheese.</title>
        <authorList>
            <consortium name="US DOE Joint Genome Institute (JGI-PGF)"/>
            <person name="Walter F."/>
            <person name="Albersmeier A."/>
            <person name="Kalinowski J."/>
            <person name="Ruckert C."/>
        </authorList>
    </citation>
    <scope>NUCLEOTIDE SEQUENCE</scope>
    <source>
        <strain evidence="4">CGMCC 1.15725</strain>
    </source>
</reference>
<feature type="domain" description="S-adenosyl-L-homocysteine hydrolase NAD binding" evidence="3">
    <location>
        <begin position="134"/>
        <end position="272"/>
    </location>
</feature>
<organism evidence="4 5">
    <name type="scientific">Aliidongia dinghuensis</name>
    <dbReference type="NCBI Taxonomy" id="1867774"/>
    <lineage>
        <taxon>Bacteria</taxon>
        <taxon>Pseudomonadati</taxon>
        <taxon>Pseudomonadota</taxon>
        <taxon>Alphaproteobacteria</taxon>
        <taxon>Rhodospirillales</taxon>
        <taxon>Dongiaceae</taxon>
        <taxon>Aliidongia</taxon>
    </lineage>
</organism>
<dbReference type="Pfam" id="PF02826">
    <property type="entry name" value="2-Hacid_dh_C"/>
    <property type="match status" value="1"/>
</dbReference>
<proteinExistence type="predicted"/>
<dbReference type="Proteomes" id="UP000646365">
    <property type="component" value="Unassembled WGS sequence"/>
</dbReference>
<dbReference type="GO" id="GO:0016616">
    <property type="term" value="F:oxidoreductase activity, acting on the CH-OH group of donors, NAD or NADP as acceptor"/>
    <property type="evidence" value="ECO:0007669"/>
    <property type="project" value="UniProtKB-ARBA"/>
</dbReference>
<accession>A0A8J2YXZ5</accession>
<dbReference type="RefSeq" id="WP_189050150.1">
    <property type="nucleotide sequence ID" value="NZ_BMJQ01000013.1"/>
</dbReference>
<dbReference type="AlphaFoldDB" id="A0A8J2YXZ5"/>
<sequence length="326" mass="35257">MQIVFHGRNAATFAEGIEALLDGPHDIRLLPDRLRTAEEVAAYETAQVIVSSFYNAELPAPRALRLFHVPGAGTDAVDLKRLPSAAAVCNCFGHETAIGEYVMAALLRHVVPIDHADRELRRGEWAYWSARDGSLHGELAGRTIGLLGYGHIGRRIARLADAFDMRVLVANRRPVAAEPPVSASYTLDRLEEFCAAAEFIVCSLPHLPETEGLLGAAAFAAMRPDAVVVNVGRGPVIDQQALYDALAERRIGGAVIDTWYVYPPAGESSGTLPARLPFHELDNVVMTPHMSGWTDGMMARRRQTIAENIGRLARGAALANLVRAAG</sequence>
<dbReference type="InterPro" id="IPR006140">
    <property type="entry name" value="D-isomer_DH_NAD-bd"/>
</dbReference>
<comment type="caution">
    <text evidence="4">The sequence shown here is derived from an EMBL/GenBank/DDBJ whole genome shotgun (WGS) entry which is preliminary data.</text>
</comment>
<dbReference type="PROSITE" id="PS00671">
    <property type="entry name" value="D_2_HYDROXYACID_DH_3"/>
    <property type="match status" value="1"/>
</dbReference>
<evidence type="ECO:0000313" key="5">
    <source>
        <dbReference type="Proteomes" id="UP000646365"/>
    </source>
</evidence>
<evidence type="ECO:0000313" key="4">
    <source>
        <dbReference type="EMBL" id="GGF34409.1"/>
    </source>
</evidence>